<protein>
    <submittedName>
        <fullName evidence="2">Alpha/beta fold hydrolase</fullName>
    </submittedName>
</protein>
<dbReference type="GO" id="GO:0016787">
    <property type="term" value="F:hydrolase activity"/>
    <property type="evidence" value="ECO:0007669"/>
    <property type="project" value="UniProtKB-KW"/>
</dbReference>
<keyword evidence="2" id="KW-0378">Hydrolase</keyword>
<dbReference type="Gene3D" id="3.40.50.1820">
    <property type="entry name" value="alpha/beta hydrolase"/>
    <property type="match status" value="1"/>
</dbReference>
<comment type="caution">
    <text evidence="2">The sequence shown here is derived from an EMBL/GenBank/DDBJ whole genome shotgun (WGS) entry which is preliminary data.</text>
</comment>
<evidence type="ECO:0000313" key="2">
    <source>
        <dbReference type="EMBL" id="MCG2668177.1"/>
    </source>
</evidence>
<dbReference type="InterPro" id="IPR053145">
    <property type="entry name" value="AB_hydrolase_Est10"/>
</dbReference>
<dbReference type="SUPFAM" id="SSF53474">
    <property type="entry name" value="alpha/beta-Hydrolases"/>
    <property type="match status" value="1"/>
</dbReference>
<keyword evidence="3" id="KW-1185">Reference proteome</keyword>
<sequence length="398" mass="42165">MAFAQNDASRPTEAPLRKIIADLQQGAPDTGSMEPELGSAVQAQAAAIAGLLQSLGRVQQLEFAGTENGTDIYEVTFERGAASWRIRMAPTGKIAGLLFKPVAAPETRGDDVAMDGLSGTLLKPRDVEHPPVVLLIGGSGPTDRNGNQGGTGPGELRQLAEQLAEKGIASLRYDKRAVGRSAVAGLREEDFVLNSFVDDAVTWLDWLRRRPDLGPRIIAGHSEGGVIALLAAKRTSVAGIVLLATPGRKLGDVIREQLQGFRMDAALQSEASTILATLERGELVPNVSPALHALFRPSIQRYMISELAIDPVTEIKTLTLPVMIVSGGHDLQISSADADALSAERPDAICLTISGMNHVLKMAPADRASQQDAYSNPNLPLAPGLSDAIANFVQQSAR</sequence>
<dbReference type="EMBL" id="JAKLUA010000004">
    <property type="protein sequence ID" value="MCG2668177.1"/>
    <property type="molecule type" value="Genomic_DNA"/>
</dbReference>
<reference evidence="2" key="1">
    <citation type="submission" date="2022-01" db="EMBL/GenBank/DDBJ databases">
        <title>Genome sequnece data of strain Bradyrhizobium sp. nov.</title>
        <authorList>
            <person name="Zhang J."/>
        </authorList>
    </citation>
    <scope>NUCLEOTIDE SEQUENCE</scope>
    <source>
        <strain evidence="2">WYCCWR 12774</strain>
    </source>
</reference>
<evidence type="ECO:0000313" key="3">
    <source>
        <dbReference type="Proteomes" id="UP001139012"/>
    </source>
</evidence>
<dbReference type="RefSeq" id="WP_237871033.1">
    <property type="nucleotide sequence ID" value="NZ_JAKLUA010000004.1"/>
</dbReference>
<dbReference type="Proteomes" id="UP001139012">
    <property type="component" value="Unassembled WGS sequence"/>
</dbReference>
<dbReference type="PANTHER" id="PTHR43265">
    <property type="entry name" value="ESTERASE ESTD"/>
    <property type="match status" value="1"/>
</dbReference>
<proteinExistence type="predicted"/>
<gene>
    <name evidence="2" type="ORF">L6637_14530</name>
</gene>
<dbReference type="InterPro" id="IPR029058">
    <property type="entry name" value="AB_hydrolase_fold"/>
</dbReference>
<name>A0ABS9LMD0_9BRAD</name>
<dbReference type="PANTHER" id="PTHR43265:SF1">
    <property type="entry name" value="ESTERASE ESTD"/>
    <property type="match status" value="1"/>
</dbReference>
<dbReference type="Pfam" id="PF12146">
    <property type="entry name" value="Hydrolase_4"/>
    <property type="match status" value="1"/>
</dbReference>
<organism evidence="2 3">
    <name type="scientific">Bradyrhizobium zhengyangense</name>
    <dbReference type="NCBI Taxonomy" id="2911009"/>
    <lineage>
        <taxon>Bacteria</taxon>
        <taxon>Pseudomonadati</taxon>
        <taxon>Pseudomonadota</taxon>
        <taxon>Alphaproteobacteria</taxon>
        <taxon>Hyphomicrobiales</taxon>
        <taxon>Nitrobacteraceae</taxon>
        <taxon>Bradyrhizobium</taxon>
    </lineage>
</organism>
<dbReference type="InterPro" id="IPR022742">
    <property type="entry name" value="Hydrolase_4"/>
</dbReference>
<feature type="domain" description="Serine aminopeptidase S33" evidence="1">
    <location>
        <begin position="156"/>
        <end position="245"/>
    </location>
</feature>
<accession>A0ABS9LMD0</accession>
<evidence type="ECO:0000259" key="1">
    <source>
        <dbReference type="Pfam" id="PF12146"/>
    </source>
</evidence>